<dbReference type="GO" id="GO:0005829">
    <property type="term" value="C:cytosol"/>
    <property type="evidence" value="ECO:0007669"/>
    <property type="project" value="TreeGrafter"/>
</dbReference>
<dbReference type="InterPro" id="IPR036397">
    <property type="entry name" value="RNaseH_sf"/>
</dbReference>
<dbReference type="RefSeq" id="WP_043664615.1">
    <property type="nucleotide sequence ID" value="NZ_CANCWB010000001.1"/>
</dbReference>
<proteinExistence type="predicted"/>
<keyword evidence="1" id="KW-0269">Exonuclease</keyword>
<sequence length="308" mass="35049">MDYIAIDFETANEKRSSPCSIGIVVVKNSKVVEKIHYLIKPKEMRFMPINIGIHGIRPGMVENEPEFDEIWKRIKGYFDNGFVIAHNASFDISVLRRTMELYNIEPVSFKYICTMKLSKNFYPQIENSKLNTVNRFLGYEFDHHDALADALACSNILINISKELGNEDIDEICRCVGVTIGNVNEEGYKPSSVKGRIFRKSSRVSTCNNSNSLGNPNYDVFKGDTVVFTGRLSSMTRDEAIRLVRRLGGVSGSSVTKKTTILVSNIKDIHELKRNEMSTKMRKAVDLKLMGQKIDFIDEDEFIKKSFM</sequence>
<dbReference type="PROSITE" id="PS50172">
    <property type="entry name" value="BRCT"/>
    <property type="match status" value="1"/>
</dbReference>
<evidence type="ECO:0000256" key="1">
    <source>
        <dbReference type="ARBA" id="ARBA00022839"/>
    </source>
</evidence>
<feature type="domain" description="BRCT" evidence="2">
    <location>
        <begin position="216"/>
        <end position="300"/>
    </location>
</feature>
<dbReference type="GO" id="GO:0008408">
    <property type="term" value="F:3'-5' exonuclease activity"/>
    <property type="evidence" value="ECO:0007669"/>
    <property type="project" value="TreeGrafter"/>
</dbReference>
<dbReference type="Pfam" id="PF00533">
    <property type="entry name" value="BRCT"/>
    <property type="match status" value="1"/>
</dbReference>
<dbReference type="FunFam" id="3.30.420.10:FF:000045">
    <property type="entry name" value="3'-5' exonuclease DinG"/>
    <property type="match status" value="1"/>
</dbReference>
<dbReference type="Proteomes" id="UP000238081">
    <property type="component" value="Unassembled WGS sequence"/>
</dbReference>
<dbReference type="InterPro" id="IPR012337">
    <property type="entry name" value="RNaseH-like_sf"/>
</dbReference>
<dbReference type="NCBIfam" id="NF004844">
    <property type="entry name" value="PRK06195.1"/>
    <property type="match status" value="1"/>
</dbReference>
<dbReference type="SUPFAM" id="SSF53098">
    <property type="entry name" value="Ribonuclease H-like"/>
    <property type="match status" value="1"/>
</dbReference>
<dbReference type="Pfam" id="PF00929">
    <property type="entry name" value="RNase_T"/>
    <property type="match status" value="1"/>
</dbReference>
<dbReference type="InterPro" id="IPR013520">
    <property type="entry name" value="Ribonucl_H"/>
</dbReference>
<dbReference type="CDD" id="cd06130">
    <property type="entry name" value="DNA_pol_III_epsilon_like"/>
    <property type="match status" value="1"/>
</dbReference>
<dbReference type="PANTHER" id="PTHR30231:SF42">
    <property type="entry name" value="EXONUCLEASE"/>
    <property type="match status" value="1"/>
</dbReference>
<dbReference type="InterPro" id="IPR001357">
    <property type="entry name" value="BRCT_dom"/>
</dbReference>
<protein>
    <submittedName>
        <fullName evidence="3">DNA polymerase III subunit epsilon</fullName>
    </submittedName>
</protein>
<evidence type="ECO:0000259" key="2">
    <source>
        <dbReference type="PROSITE" id="PS50172"/>
    </source>
</evidence>
<dbReference type="InterPro" id="IPR036420">
    <property type="entry name" value="BRCT_dom_sf"/>
</dbReference>
<name>A0A2S7FE92_CLOBU</name>
<gene>
    <name evidence="3" type="ORF">AWN73_07735</name>
</gene>
<evidence type="ECO:0000313" key="3">
    <source>
        <dbReference type="EMBL" id="PPV17403.1"/>
    </source>
</evidence>
<accession>A0A2S7FE92</accession>
<dbReference type="SMART" id="SM00479">
    <property type="entry name" value="EXOIII"/>
    <property type="match status" value="1"/>
</dbReference>
<dbReference type="AlphaFoldDB" id="A0A2S7FE92"/>
<dbReference type="GO" id="GO:0003676">
    <property type="term" value="F:nucleic acid binding"/>
    <property type="evidence" value="ECO:0007669"/>
    <property type="project" value="InterPro"/>
</dbReference>
<comment type="caution">
    <text evidence="3">The sequence shown here is derived from an EMBL/GenBank/DDBJ whole genome shotgun (WGS) entry which is preliminary data.</text>
</comment>
<dbReference type="Gene3D" id="3.40.50.10190">
    <property type="entry name" value="BRCT domain"/>
    <property type="match status" value="1"/>
</dbReference>
<keyword evidence="1" id="KW-0540">Nuclease</keyword>
<reference evidence="3 4" key="1">
    <citation type="submission" date="2016-01" db="EMBL/GenBank/DDBJ databases">
        <title>Characterization of the Clostridium difficile lineages that are prevalent in Hong Kong and China.</title>
        <authorList>
            <person name="Kwok J.S.-L."/>
            <person name="Lam W.-Y."/>
            <person name="Ip M."/>
            <person name="Chan T.-F."/>
            <person name="Hawkey P.M."/>
            <person name="Tsui S.K.-W."/>
        </authorList>
    </citation>
    <scope>NUCLEOTIDE SEQUENCE [LARGE SCALE GENOMIC DNA]</scope>
    <source>
        <strain evidence="3 4">300064</strain>
    </source>
</reference>
<organism evidence="3 4">
    <name type="scientific">Clostridium butyricum</name>
    <dbReference type="NCBI Taxonomy" id="1492"/>
    <lineage>
        <taxon>Bacteria</taxon>
        <taxon>Bacillati</taxon>
        <taxon>Bacillota</taxon>
        <taxon>Clostridia</taxon>
        <taxon>Eubacteriales</taxon>
        <taxon>Clostridiaceae</taxon>
        <taxon>Clostridium</taxon>
    </lineage>
</organism>
<dbReference type="PANTHER" id="PTHR30231">
    <property type="entry name" value="DNA POLYMERASE III SUBUNIT EPSILON"/>
    <property type="match status" value="1"/>
</dbReference>
<dbReference type="EMBL" id="LRDH01000024">
    <property type="protein sequence ID" value="PPV17403.1"/>
    <property type="molecule type" value="Genomic_DNA"/>
</dbReference>
<dbReference type="Gene3D" id="3.30.420.10">
    <property type="entry name" value="Ribonuclease H-like superfamily/Ribonuclease H"/>
    <property type="match status" value="1"/>
</dbReference>
<keyword evidence="1" id="KW-0378">Hydrolase</keyword>
<dbReference type="SUPFAM" id="SSF52113">
    <property type="entry name" value="BRCT domain"/>
    <property type="match status" value="1"/>
</dbReference>
<dbReference type="CDD" id="cd17748">
    <property type="entry name" value="BRCT_DNA_ligase_like"/>
    <property type="match status" value="1"/>
</dbReference>
<evidence type="ECO:0000313" key="4">
    <source>
        <dbReference type="Proteomes" id="UP000238081"/>
    </source>
</evidence>